<dbReference type="AlphaFoldDB" id="A0ABD2NSR4"/>
<proteinExistence type="predicted"/>
<feature type="compositionally biased region" description="Acidic residues" evidence="1">
    <location>
        <begin position="12"/>
        <end position="26"/>
    </location>
</feature>
<gene>
    <name evidence="2" type="ORF">HHI36_004620</name>
</gene>
<dbReference type="Proteomes" id="UP001516400">
    <property type="component" value="Unassembled WGS sequence"/>
</dbReference>
<comment type="caution">
    <text evidence="2">The sequence shown here is derived from an EMBL/GenBank/DDBJ whole genome shotgun (WGS) entry which is preliminary data.</text>
</comment>
<keyword evidence="3" id="KW-1185">Reference proteome</keyword>
<dbReference type="EMBL" id="JABFTP020000144">
    <property type="protein sequence ID" value="KAL3281411.1"/>
    <property type="molecule type" value="Genomic_DNA"/>
</dbReference>
<sequence length="91" mass="10803">MATNRSLRPNEIEDNNNEAIENEDYAETEDYLEVSEHELKSEQEGYNNDVIIHSEHETTSQPKQGILNHYPIFVERIKIVFHCQYYKMDIT</sequence>
<evidence type="ECO:0000313" key="2">
    <source>
        <dbReference type="EMBL" id="KAL3281411.1"/>
    </source>
</evidence>
<organism evidence="2 3">
    <name type="scientific">Cryptolaemus montrouzieri</name>
    <dbReference type="NCBI Taxonomy" id="559131"/>
    <lineage>
        <taxon>Eukaryota</taxon>
        <taxon>Metazoa</taxon>
        <taxon>Ecdysozoa</taxon>
        <taxon>Arthropoda</taxon>
        <taxon>Hexapoda</taxon>
        <taxon>Insecta</taxon>
        <taxon>Pterygota</taxon>
        <taxon>Neoptera</taxon>
        <taxon>Endopterygota</taxon>
        <taxon>Coleoptera</taxon>
        <taxon>Polyphaga</taxon>
        <taxon>Cucujiformia</taxon>
        <taxon>Coccinelloidea</taxon>
        <taxon>Coccinellidae</taxon>
        <taxon>Scymninae</taxon>
        <taxon>Scymnini</taxon>
        <taxon>Cryptolaemus</taxon>
    </lineage>
</organism>
<reference evidence="2 3" key="1">
    <citation type="journal article" date="2021" name="BMC Biol.">
        <title>Horizontally acquired antibacterial genes associated with adaptive radiation of ladybird beetles.</title>
        <authorList>
            <person name="Li H.S."/>
            <person name="Tang X.F."/>
            <person name="Huang Y.H."/>
            <person name="Xu Z.Y."/>
            <person name="Chen M.L."/>
            <person name="Du X.Y."/>
            <person name="Qiu B.Y."/>
            <person name="Chen P.T."/>
            <person name="Zhang W."/>
            <person name="Slipinski A."/>
            <person name="Escalona H.E."/>
            <person name="Waterhouse R.M."/>
            <person name="Zwick A."/>
            <person name="Pang H."/>
        </authorList>
    </citation>
    <scope>NUCLEOTIDE SEQUENCE [LARGE SCALE GENOMIC DNA]</scope>
    <source>
        <strain evidence="2">SYSU2018</strain>
    </source>
</reference>
<name>A0ABD2NSR4_9CUCU</name>
<evidence type="ECO:0000313" key="3">
    <source>
        <dbReference type="Proteomes" id="UP001516400"/>
    </source>
</evidence>
<protein>
    <submittedName>
        <fullName evidence="2">Uncharacterized protein</fullName>
    </submittedName>
</protein>
<accession>A0ABD2NSR4</accession>
<feature type="region of interest" description="Disordered" evidence="1">
    <location>
        <begin position="1"/>
        <end position="26"/>
    </location>
</feature>
<evidence type="ECO:0000256" key="1">
    <source>
        <dbReference type="SAM" id="MobiDB-lite"/>
    </source>
</evidence>